<dbReference type="Proteomes" id="UP000282876">
    <property type="component" value="Unassembled WGS sequence"/>
</dbReference>
<protein>
    <submittedName>
        <fullName evidence="1">Uncharacterized protein</fullName>
    </submittedName>
</protein>
<dbReference type="AlphaFoldDB" id="A0A437AHH6"/>
<dbReference type="EMBL" id="RCSS01000831">
    <property type="protein sequence ID" value="RVD90611.1"/>
    <property type="molecule type" value="Genomic_DNA"/>
</dbReference>
<feature type="non-terminal residue" evidence="1">
    <location>
        <position position="1"/>
    </location>
</feature>
<comment type="caution">
    <text evidence="1">The sequence shown here is derived from an EMBL/GenBank/DDBJ whole genome shotgun (WGS) entry which is preliminary data.</text>
</comment>
<gene>
    <name evidence="1" type="ORF">TUBRATIS_29620</name>
</gene>
<organism evidence="1 2">
    <name type="scientific">Tubulinosema ratisbonensis</name>
    <dbReference type="NCBI Taxonomy" id="291195"/>
    <lineage>
        <taxon>Eukaryota</taxon>
        <taxon>Fungi</taxon>
        <taxon>Fungi incertae sedis</taxon>
        <taxon>Microsporidia</taxon>
        <taxon>Tubulinosematoidea</taxon>
        <taxon>Tubulinosematidae</taxon>
        <taxon>Tubulinosema</taxon>
    </lineage>
</organism>
<accession>A0A437AHH6</accession>
<reference evidence="1 2" key="1">
    <citation type="submission" date="2018-10" db="EMBL/GenBank/DDBJ databases">
        <title>Draft genome sequence of the microsporidian Tubulinosema ratisbonensis.</title>
        <authorList>
            <person name="Polonais V."/>
            <person name="Peyretaillade E."/>
            <person name="Niehus S."/>
            <person name="Wawrzyniak I."/>
            <person name="Franchet A."/>
            <person name="Gaspin C."/>
            <person name="Reichstadt M."/>
            <person name="Belser C."/>
            <person name="Labadie K."/>
            <person name="Delbac F."/>
            <person name="Ferrandon D."/>
        </authorList>
    </citation>
    <scope>NUCLEOTIDE SEQUENCE [LARGE SCALE GENOMIC DNA]</scope>
    <source>
        <strain evidence="1 2">Franzen</strain>
    </source>
</reference>
<proteinExistence type="predicted"/>
<evidence type="ECO:0000313" key="2">
    <source>
        <dbReference type="Proteomes" id="UP000282876"/>
    </source>
</evidence>
<sequence>SHKSDYYNLLTHYTTLIELPSVDSDYLCAIIDTLCTTKQSFPSNLLLFISIHLSNTKDTKVKKALLNQLNSFKKKGNELILLQLIFKYKKGTLNDIQSLLNGESVSVLMEYDYLFSNKELLFMGVCYFFYENCKLGSVMNVNLSDISLEKVINGSFTRFVIGNEVKEIDYEKIEKMIYKSKKEIKLQSSLKENKPEEKIKPEENSKSEEKIKINLFTVKKNCLTLIIKNLFNCNEKLVFISLDYSLKNINTFLEEISYTDACKILTLLTKSVKKKLENKEIRFMKLELILQIKNHFSLECNFLLKYLIKYIKEHRAMELILQCVDDINLSEIIDLLFNKVIFMHQNSKKNELVVYGLNILREINKSFDIVELIKDKLEMVDQKEMSVKYAIRSIFNGKEKDITYVRRKMNKKERIRSKK</sequence>
<name>A0A437AHH6_9MICR</name>
<keyword evidence="2" id="KW-1185">Reference proteome</keyword>
<feature type="non-terminal residue" evidence="1">
    <location>
        <position position="419"/>
    </location>
</feature>
<dbReference type="OrthoDB" id="2197574at2759"/>
<dbReference type="VEuPathDB" id="MicrosporidiaDB:TUBRATIS_29620"/>
<evidence type="ECO:0000313" key="1">
    <source>
        <dbReference type="EMBL" id="RVD90611.1"/>
    </source>
</evidence>